<dbReference type="EMBL" id="CANL01000018">
    <property type="protein sequence ID" value="CCM63522.1"/>
    <property type="molecule type" value="Genomic_DNA"/>
</dbReference>
<dbReference type="HOGENOM" id="CLU_142298_1_0_11"/>
<dbReference type="Proteomes" id="UP000018291">
    <property type="component" value="Unassembled WGS sequence"/>
</dbReference>
<dbReference type="AlphaFoldDB" id="R4Z4N2"/>
<keyword evidence="2" id="KW-1185">Reference proteome</keyword>
<reference evidence="1 2" key="1">
    <citation type="journal article" date="2013" name="ISME J.">
        <title>Metabolic model for the filamentous 'Candidatus Microthrix parvicella' based on genomic and metagenomic analyses.</title>
        <authorList>
            <person name="Jon McIlroy S."/>
            <person name="Kristiansen R."/>
            <person name="Albertsen M."/>
            <person name="Michael Karst S."/>
            <person name="Rossetti S."/>
            <person name="Lund Nielsen J."/>
            <person name="Tandoi V."/>
            <person name="James Seviour R."/>
            <person name="Nielsen P.H."/>
        </authorList>
    </citation>
    <scope>NUCLEOTIDE SEQUENCE [LARGE SCALE GENOMIC DNA]</scope>
    <source>
        <strain evidence="1 2">RN1</strain>
    </source>
</reference>
<proteinExistence type="predicted"/>
<gene>
    <name evidence="1" type="ORF">BN381_250015</name>
</gene>
<protein>
    <submittedName>
        <fullName evidence="1">Putative Hemerythrin HHE cation binding domain protein</fullName>
    </submittedName>
</protein>
<evidence type="ECO:0000313" key="2">
    <source>
        <dbReference type="Proteomes" id="UP000018291"/>
    </source>
</evidence>
<organism evidence="1 2">
    <name type="scientific">Candidatus Neomicrothrix parvicella RN1</name>
    <dbReference type="NCBI Taxonomy" id="1229780"/>
    <lineage>
        <taxon>Bacteria</taxon>
        <taxon>Bacillati</taxon>
        <taxon>Actinomycetota</taxon>
        <taxon>Acidimicrobiia</taxon>
        <taxon>Acidimicrobiales</taxon>
        <taxon>Microthrixaceae</taxon>
        <taxon>Candidatus Neomicrothrix</taxon>
    </lineage>
</organism>
<comment type="caution">
    <text evidence="1">The sequence shown here is derived from an EMBL/GenBank/DDBJ whole genome shotgun (WGS) entry which is preliminary data.</text>
</comment>
<name>R4Z4N2_9ACTN</name>
<dbReference type="RefSeq" id="WP_012226232.1">
    <property type="nucleotide sequence ID" value="NZ_HG422565.1"/>
</dbReference>
<evidence type="ECO:0000313" key="1">
    <source>
        <dbReference type="EMBL" id="CCM63522.1"/>
    </source>
</evidence>
<dbReference type="eggNOG" id="COG3945">
    <property type="taxonomic scope" value="Bacteria"/>
</dbReference>
<accession>R4Z4N2</accession>
<dbReference type="STRING" id="1229780.BN381_250015"/>
<dbReference type="OrthoDB" id="3381279at2"/>
<dbReference type="Gene3D" id="1.20.120.520">
    <property type="entry name" value="nmb1532 protein domain like"/>
    <property type="match status" value="1"/>
</dbReference>
<sequence>MCDHCGCREFAPIAELTADHEQILSMAWAIVEAVRAGRPADVDEVGRLVTLLDAHAAKEEFGLYPELMELGELTEVACAVLEEEHRTIRAALVEGHFDRREYYALSAHIEVEEMELFSAAGYEFEEPEWVEMAAVHNAVDSGDRTAERTLQ</sequence>